<keyword evidence="5" id="KW-0597">Phosphoprotein</keyword>
<dbReference type="PIRSF" id="PIRSF037096">
    <property type="entry name" value="AP3_complex_beta"/>
    <property type="match status" value="1"/>
</dbReference>
<feature type="compositionally biased region" description="Low complexity" evidence="12">
    <location>
        <begin position="681"/>
        <end position="692"/>
    </location>
</feature>
<dbReference type="GO" id="GO:0016192">
    <property type="term" value="P:vesicle-mediated transport"/>
    <property type="evidence" value="ECO:0007669"/>
    <property type="project" value="InterPro"/>
</dbReference>
<feature type="domain" description="AP-3 complex subunit beta C-terminal" evidence="13">
    <location>
        <begin position="760"/>
        <end position="891"/>
    </location>
</feature>
<dbReference type="InterPro" id="IPR016024">
    <property type="entry name" value="ARM-type_fold"/>
</dbReference>
<dbReference type="InterPro" id="IPR056314">
    <property type="entry name" value="AP3B1/2_C"/>
</dbReference>
<keyword evidence="8 11" id="KW-0472">Membrane</keyword>
<dbReference type="PANTHER" id="PTHR11134">
    <property type="entry name" value="ADAPTOR COMPLEX SUBUNIT BETA FAMILY MEMBER"/>
    <property type="match status" value="1"/>
</dbReference>
<dbReference type="InterPro" id="IPR026740">
    <property type="entry name" value="AP3_beta"/>
</dbReference>
<dbReference type="InterPro" id="IPR026739">
    <property type="entry name" value="AP_beta"/>
</dbReference>
<dbReference type="GO" id="GO:0005794">
    <property type="term" value="C:Golgi apparatus"/>
    <property type="evidence" value="ECO:0007669"/>
    <property type="project" value="UniProtKB-SubCell"/>
</dbReference>
<comment type="subcellular location">
    <subcellularLocation>
        <location evidence="1">Cytoplasmic vesicle</location>
        <location evidence="1">Clathrin-coated vesicle membrane</location>
        <topology evidence="1">Peripheral membrane protein</topology>
        <orientation evidence="1">Cytoplasmic side</orientation>
    </subcellularLocation>
    <subcellularLocation>
        <location evidence="2">Golgi apparatus</location>
    </subcellularLocation>
</comment>
<protein>
    <recommendedName>
        <fullName evidence="11">AP-3 complex subunit beta</fullName>
    </recommendedName>
</protein>
<evidence type="ECO:0000313" key="14">
    <source>
        <dbReference type="Ensembl" id="ENSORLP00020019641.1"/>
    </source>
</evidence>
<evidence type="ECO:0000256" key="7">
    <source>
        <dbReference type="ARBA" id="ARBA00023034"/>
    </source>
</evidence>
<keyword evidence="9" id="KW-0968">Cytoplasmic vesicle</keyword>
<reference evidence="14 15" key="2">
    <citation type="submission" date="2017-04" db="EMBL/GenBank/DDBJ databases">
        <title>CpG methylation of centromeres and impact of large insertions on vertebrate speciation.</title>
        <authorList>
            <person name="Ichikawa K."/>
            <person name="Yoshimura J."/>
            <person name="Morishita S."/>
        </authorList>
    </citation>
    <scope>NUCLEOTIDE SEQUENCE</scope>
    <source>
        <strain evidence="14 15">HNI</strain>
    </source>
</reference>
<dbReference type="InterPro" id="IPR002553">
    <property type="entry name" value="Clathrin/coatomer_adapt-like_N"/>
</dbReference>
<keyword evidence="7" id="KW-0333">Golgi apparatus</keyword>
<evidence type="ECO:0000256" key="1">
    <source>
        <dbReference type="ARBA" id="ARBA00004145"/>
    </source>
</evidence>
<dbReference type="Pfam" id="PF24080">
    <property type="entry name" value="AP3B1_C_2"/>
    <property type="match status" value="1"/>
</dbReference>
<dbReference type="SUPFAM" id="SSF48371">
    <property type="entry name" value="ARM repeat"/>
    <property type="match status" value="1"/>
</dbReference>
<proteinExistence type="inferred from homology"/>
<dbReference type="Ensembl" id="ENSORLT00020035261.1">
    <property type="protein sequence ID" value="ENSORLP00020019641.1"/>
    <property type="gene ID" value="ENSORLG00020000608.1"/>
</dbReference>
<dbReference type="AlphaFoldDB" id="A0A3P9LG03"/>
<evidence type="ECO:0000256" key="3">
    <source>
        <dbReference type="ARBA" id="ARBA00006613"/>
    </source>
</evidence>
<evidence type="ECO:0000259" key="13">
    <source>
        <dbReference type="SMART" id="SM01355"/>
    </source>
</evidence>
<feature type="compositionally biased region" description="Basic and acidic residues" evidence="12">
    <location>
        <begin position="727"/>
        <end position="739"/>
    </location>
</feature>
<organism evidence="14 15">
    <name type="scientific">Oryzias latipes</name>
    <name type="common">Japanese rice fish</name>
    <name type="synonym">Japanese killifish</name>
    <dbReference type="NCBI Taxonomy" id="8090"/>
    <lineage>
        <taxon>Eukaryota</taxon>
        <taxon>Metazoa</taxon>
        <taxon>Chordata</taxon>
        <taxon>Craniata</taxon>
        <taxon>Vertebrata</taxon>
        <taxon>Euteleostomi</taxon>
        <taxon>Actinopterygii</taxon>
        <taxon>Neopterygii</taxon>
        <taxon>Teleostei</taxon>
        <taxon>Neoteleostei</taxon>
        <taxon>Acanthomorphata</taxon>
        <taxon>Ovalentaria</taxon>
        <taxon>Atherinomorphae</taxon>
        <taxon>Beloniformes</taxon>
        <taxon>Adrianichthyidae</taxon>
        <taxon>Oryziinae</taxon>
        <taxon>Oryzias</taxon>
    </lineage>
</organism>
<comment type="similarity">
    <text evidence="3 11">Belongs to the adaptor complexes large subunit family.</text>
</comment>
<reference key="1">
    <citation type="journal article" date="2007" name="Nature">
        <title>The medaka draft genome and insights into vertebrate genome evolution.</title>
        <authorList>
            <person name="Kasahara M."/>
            <person name="Naruse K."/>
            <person name="Sasaki S."/>
            <person name="Nakatani Y."/>
            <person name="Qu W."/>
            <person name="Ahsan B."/>
            <person name="Yamada T."/>
            <person name="Nagayasu Y."/>
            <person name="Doi K."/>
            <person name="Kasai Y."/>
            <person name="Jindo T."/>
            <person name="Kobayashi D."/>
            <person name="Shimada A."/>
            <person name="Toyoda A."/>
            <person name="Kuroki Y."/>
            <person name="Fujiyama A."/>
            <person name="Sasaki T."/>
            <person name="Shimizu A."/>
            <person name="Asakawa S."/>
            <person name="Shimizu N."/>
            <person name="Hashimoto S."/>
            <person name="Yang J."/>
            <person name="Lee Y."/>
            <person name="Matsushima K."/>
            <person name="Sugano S."/>
            <person name="Sakaizumi M."/>
            <person name="Narita T."/>
            <person name="Ohishi K."/>
            <person name="Haga S."/>
            <person name="Ohta F."/>
            <person name="Nomoto H."/>
            <person name="Nogata K."/>
            <person name="Morishita T."/>
            <person name="Endo T."/>
            <person name="Shin-I T."/>
            <person name="Takeda H."/>
            <person name="Morishita S."/>
            <person name="Kohara Y."/>
        </authorList>
    </citation>
    <scope>NUCLEOTIDE SEQUENCE [LARGE SCALE GENOMIC DNA]</scope>
    <source>
        <strain>Hd-rR</strain>
    </source>
</reference>
<dbReference type="GO" id="GO:0030123">
    <property type="term" value="C:AP-3 adaptor complex"/>
    <property type="evidence" value="ECO:0007669"/>
    <property type="project" value="UniProtKB-UniRule"/>
</dbReference>
<evidence type="ECO:0000256" key="10">
    <source>
        <dbReference type="ARBA" id="ARBA00023570"/>
    </source>
</evidence>
<evidence type="ECO:0000256" key="12">
    <source>
        <dbReference type="SAM" id="MobiDB-lite"/>
    </source>
</evidence>
<keyword evidence="4 11" id="KW-0813">Transport</keyword>
<accession>A0A3P9LG03</accession>
<comment type="function">
    <text evidence="10">Subunit of non-clathrin- and clathrin-associated adaptor protein complex 3 (AP-3) that plays a role in protein sorting in the late-Golgi/trans-Golgi network (TGN) and/or endosomes. The AP complexes mediate both the recruitment of clathrin to membranes and the recognition of sorting signals within the cytosolic tails of transmembrane cargo molecules. AP-3 appears to be involved in the sorting of a subset of transmembrane proteins targeted to lysosomes and lysosome-related organelles. In concert with the BLOC-1 complex, AP-3 is required to target cargos into vesicles assembled at cell bodies for delivery into neurites and nerve terminals.</text>
</comment>
<evidence type="ECO:0000256" key="11">
    <source>
        <dbReference type="PIRNR" id="PIRNR037096"/>
    </source>
</evidence>
<dbReference type="Gene3D" id="1.25.10.10">
    <property type="entry name" value="Leucine-rich Repeat Variant"/>
    <property type="match status" value="1"/>
</dbReference>
<dbReference type="GO" id="GO:0006886">
    <property type="term" value="P:intracellular protein transport"/>
    <property type="evidence" value="ECO:0007669"/>
    <property type="project" value="InterPro"/>
</dbReference>
<dbReference type="Pfam" id="PF01602">
    <property type="entry name" value="Adaptin_N"/>
    <property type="match status" value="1"/>
</dbReference>
<feature type="region of interest" description="Disordered" evidence="12">
    <location>
        <begin position="662"/>
        <end position="746"/>
    </location>
</feature>
<evidence type="ECO:0000256" key="9">
    <source>
        <dbReference type="ARBA" id="ARBA00023329"/>
    </source>
</evidence>
<dbReference type="Proteomes" id="UP000265180">
    <property type="component" value="Chromosome 6"/>
</dbReference>
<evidence type="ECO:0000256" key="2">
    <source>
        <dbReference type="ARBA" id="ARBA00004555"/>
    </source>
</evidence>
<evidence type="ECO:0000256" key="6">
    <source>
        <dbReference type="ARBA" id="ARBA00022927"/>
    </source>
</evidence>
<evidence type="ECO:0000256" key="8">
    <source>
        <dbReference type="ARBA" id="ARBA00023136"/>
    </source>
</evidence>
<sequence length="1026" mass="114954">AENGEKIDKSEQLSFPEETRPCVIPGCFSARRHDDLKEMLDSNKDSLKLEAMKRIVAMIARGKNASDLFPAVVKNVACKNIEVKKLVYVYLVRYAEEQQDLALLSISTFQRGLKDPNQLIRASALRVLSSIRVTIIVPIMMLAIKEAASDMSPYVRKTAAHAIPKLYSLDPEQKDQLIEVIEKLLADKTTLVAGSVVMAFEEVCPERIDLIHKNYRKLCNLLIDVEEWGQVVIINMLTRYARTQFLNPNINDEDEEKDKKAEAVTMAKRKPYVMDPDHRLLLRNTKPLLQSRNAAVVMAVAQLYFHLAPKAEVGVIAKALVRLLRSHSEVQYVVLQNVATMTIKRRGMFEPYLKSFYIRSTDPTQIKILKLEVLTNLANETNISTILREFQTYIKSMDKDFVAATIQAIGRCATNIGEVRDTCLNGLVQLLSNRDELVVAESVVVIKKLLQMQPEKHSDIIKHMAKLTDNIQVPMARASILWLIGEYCEHVPKIAPDVLRKMAKSFTNEEDIVKLQIINLAAKLYLTNSKQTKLLTQYVLNLAKYDQNYDIRDRARFIRQLIVPTEKSGALSKYAKKLFLALKPAPVLESPFKDRDHFQLGSLSHLLNAKAGGYQELPDWPEAAPDPSVRNVEVKESVRAVGTVTYRDTGALWGLQGPQKMEGSEGLCSALTPTTHCHLPSSESDSASGSESGSEDSRSGSESDESKEASESEEEEEEDLKTKKNKEKPLKKPVQESERYIVLSNSSQQREGEAGFLCTNDPQFRMNSCRSAETVFYKTTQQTSDSPGLFSPQTIAPSSALKSYELLHRITGEGLSVEYCFSRQPFIPDANMVAVQVHFTNNSTSDTKSLHMDDVKLQSGMRVKEFPEIGAWDPEDTATAVMGIDFCDSTQTANFQLCTHTRKFFVSIQPPVGELMRPFFMTENEFKKEQGQLMGMNEITEKLTLDVKCRNEHAIVQKVTTAANLSRVPCGSDKECRFAGRTVTSSSLVLVTVATKDQGAAQLTVNCEKMVIGTMLVKDILLALTQ</sequence>
<name>A0A3P9LG03_ORYLA</name>
<feature type="compositionally biased region" description="Basic and acidic residues" evidence="12">
    <location>
        <begin position="695"/>
        <end position="710"/>
    </location>
</feature>
<dbReference type="InterPro" id="IPR029390">
    <property type="entry name" value="AP3B_C"/>
</dbReference>
<dbReference type="Pfam" id="PF14796">
    <property type="entry name" value="AP3B1_C"/>
    <property type="match status" value="1"/>
</dbReference>
<reference evidence="14" key="4">
    <citation type="submission" date="2025-09" db="UniProtKB">
        <authorList>
            <consortium name="Ensembl"/>
        </authorList>
    </citation>
    <scope>IDENTIFICATION</scope>
    <source>
        <strain evidence="14">HNI</strain>
    </source>
</reference>
<keyword evidence="6 11" id="KW-0653">Protein transport</keyword>
<evidence type="ECO:0000313" key="15">
    <source>
        <dbReference type="Proteomes" id="UP000265180"/>
    </source>
</evidence>
<evidence type="ECO:0000256" key="5">
    <source>
        <dbReference type="ARBA" id="ARBA00022553"/>
    </source>
</evidence>
<dbReference type="InterPro" id="IPR011989">
    <property type="entry name" value="ARM-like"/>
</dbReference>
<evidence type="ECO:0000256" key="4">
    <source>
        <dbReference type="ARBA" id="ARBA00022448"/>
    </source>
</evidence>
<dbReference type="GO" id="GO:0030665">
    <property type="term" value="C:clathrin-coated vesicle membrane"/>
    <property type="evidence" value="ECO:0007669"/>
    <property type="project" value="UniProtKB-SubCell"/>
</dbReference>
<dbReference type="SMART" id="SM01355">
    <property type="entry name" value="AP3B1_C"/>
    <property type="match status" value="1"/>
</dbReference>
<reference evidence="14" key="3">
    <citation type="submission" date="2025-08" db="UniProtKB">
        <authorList>
            <consortium name="Ensembl"/>
        </authorList>
    </citation>
    <scope>IDENTIFICATION</scope>
    <source>
        <strain evidence="14">HNI</strain>
    </source>
</reference>